<accession>A0A318TDN3</accession>
<comment type="cofactor">
    <cofactor evidence="7">
        <name>Mg(2+)</name>
        <dbReference type="ChEBI" id="CHEBI:18420"/>
    </cofactor>
</comment>
<dbReference type="PANTHER" id="PTHR23135">
    <property type="entry name" value="MUR LIGASE FAMILY MEMBER"/>
    <property type="match status" value="1"/>
</dbReference>
<evidence type="ECO:0000256" key="6">
    <source>
        <dbReference type="ARBA" id="ARBA00023316"/>
    </source>
</evidence>
<dbReference type="SUPFAM" id="SSF53244">
    <property type="entry name" value="MurD-like peptide ligases, peptide-binding domain"/>
    <property type="match status" value="1"/>
</dbReference>
<dbReference type="GO" id="GO:0008360">
    <property type="term" value="P:regulation of cell shape"/>
    <property type="evidence" value="ECO:0007669"/>
    <property type="project" value="UniProtKB-KW"/>
</dbReference>
<dbReference type="NCBIfam" id="NF001124">
    <property type="entry name" value="PRK00139.1-2"/>
    <property type="match status" value="1"/>
</dbReference>
<feature type="binding site" evidence="7">
    <location>
        <position position="458"/>
    </location>
    <ligand>
        <name>meso-2,6-diaminopimelate</name>
        <dbReference type="ChEBI" id="CHEBI:57791"/>
    </ligand>
</feature>
<evidence type="ECO:0000313" key="13">
    <source>
        <dbReference type="Proteomes" id="UP000248148"/>
    </source>
</evidence>
<keyword evidence="6 7" id="KW-0961">Cell wall biogenesis/degradation</keyword>
<dbReference type="GO" id="GO:0005524">
    <property type="term" value="F:ATP binding"/>
    <property type="evidence" value="ECO:0007669"/>
    <property type="project" value="UniProtKB-UniRule"/>
</dbReference>
<evidence type="ECO:0000259" key="11">
    <source>
        <dbReference type="Pfam" id="PF08245"/>
    </source>
</evidence>
<dbReference type="InterPro" id="IPR013221">
    <property type="entry name" value="Mur_ligase_cen"/>
</dbReference>
<dbReference type="Gene3D" id="3.40.1390.10">
    <property type="entry name" value="MurE/MurF, N-terminal domain"/>
    <property type="match status" value="1"/>
</dbReference>
<dbReference type="HAMAP" id="MF_00208">
    <property type="entry name" value="MurE"/>
    <property type="match status" value="1"/>
</dbReference>
<evidence type="ECO:0000256" key="5">
    <source>
        <dbReference type="ARBA" id="ARBA00023306"/>
    </source>
</evidence>
<name>A0A318TDN3_9BRAD</name>
<keyword evidence="7 12" id="KW-0436">Ligase</keyword>
<dbReference type="GO" id="GO:0071555">
    <property type="term" value="P:cell wall organization"/>
    <property type="evidence" value="ECO:0007669"/>
    <property type="project" value="UniProtKB-KW"/>
</dbReference>
<evidence type="ECO:0000259" key="9">
    <source>
        <dbReference type="Pfam" id="PF01225"/>
    </source>
</evidence>
<evidence type="ECO:0000256" key="8">
    <source>
        <dbReference type="RuleBase" id="RU004135"/>
    </source>
</evidence>
<dbReference type="Pfam" id="PF08245">
    <property type="entry name" value="Mur_ligase_M"/>
    <property type="match status" value="1"/>
</dbReference>
<comment type="function">
    <text evidence="7">Catalyzes the addition of meso-diaminopimelic acid to the nucleotide precursor UDP-N-acetylmuramoyl-L-alanyl-D-glutamate (UMAG) in the biosynthesis of bacterial cell-wall peptidoglycan.</text>
</comment>
<keyword evidence="2 7" id="KW-0132">Cell division</keyword>
<comment type="similarity">
    <text evidence="1 7">Belongs to the MurCDEF family. MurE subfamily.</text>
</comment>
<keyword evidence="13" id="KW-1185">Reference proteome</keyword>
<dbReference type="EC" id="6.3.2.13" evidence="7"/>
<keyword evidence="5 7" id="KW-0131">Cell cycle</keyword>
<keyword evidence="7" id="KW-0547">Nucleotide-binding</keyword>
<dbReference type="InterPro" id="IPR036565">
    <property type="entry name" value="Mur-like_cat_sf"/>
</dbReference>
<feature type="binding site" evidence="7">
    <location>
        <position position="182"/>
    </location>
    <ligand>
        <name>UDP-N-acetyl-alpha-D-muramoyl-L-alanyl-D-glutamate</name>
        <dbReference type="ChEBI" id="CHEBI:83900"/>
    </ligand>
</feature>
<dbReference type="PANTHER" id="PTHR23135:SF4">
    <property type="entry name" value="UDP-N-ACETYLMURAMOYL-L-ALANYL-D-GLUTAMATE--2,6-DIAMINOPIMELATE LIGASE MURE HOMOLOG, CHLOROPLASTIC"/>
    <property type="match status" value="1"/>
</dbReference>
<dbReference type="Gene3D" id="3.90.190.20">
    <property type="entry name" value="Mur ligase, C-terminal domain"/>
    <property type="match status" value="1"/>
</dbReference>
<dbReference type="Proteomes" id="UP000248148">
    <property type="component" value="Unassembled WGS sequence"/>
</dbReference>
<proteinExistence type="inferred from homology"/>
<dbReference type="GO" id="GO:0008765">
    <property type="term" value="F:UDP-N-acetylmuramoylalanyl-D-glutamate-2,6-diaminopimelate ligase activity"/>
    <property type="evidence" value="ECO:0007669"/>
    <property type="project" value="UniProtKB-UniRule"/>
</dbReference>
<comment type="caution">
    <text evidence="7">Lacks conserved residue(s) required for the propagation of feature annotation.</text>
</comment>
<feature type="domain" description="Mur ligase C-terminal" evidence="10">
    <location>
        <begin position="333"/>
        <end position="456"/>
    </location>
</feature>
<evidence type="ECO:0000256" key="1">
    <source>
        <dbReference type="ARBA" id="ARBA00005898"/>
    </source>
</evidence>
<dbReference type="Pfam" id="PF01225">
    <property type="entry name" value="Mur_ligase"/>
    <property type="match status" value="1"/>
</dbReference>
<evidence type="ECO:0000256" key="3">
    <source>
        <dbReference type="ARBA" id="ARBA00022960"/>
    </source>
</evidence>
<keyword evidence="4 7" id="KW-0573">Peptidoglycan synthesis</keyword>
<dbReference type="InterPro" id="IPR005761">
    <property type="entry name" value="UDP-N-AcMur-Glu-dNH2Pim_ligase"/>
</dbReference>
<comment type="catalytic activity">
    <reaction evidence="7">
        <text>UDP-N-acetyl-alpha-D-muramoyl-L-alanyl-D-glutamate + meso-2,6-diaminopimelate + ATP = UDP-N-acetyl-alpha-D-muramoyl-L-alanyl-gamma-D-glutamyl-meso-2,6-diaminopimelate + ADP + phosphate + H(+)</text>
        <dbReference type="Rhea" id="RHEA:23676"/>
        <dbReference type="ChEBI" id="CHEBI:15378"/>
        <dbReference type="ChEBI" id="CHEBI:30616"/>
        <dbReference type="ChEBI" id="CHEBI:43474"/>
        <dbReference type="ChEBI" id="CHEBI:57791"/>
        <dbReference type="ChEBI" id="CHEBI:83900"/>
        <dbReference type="ChEBI" id="CHEBI:83905"/>
        <dbReference type="ChEBI" id="CHEBI:456216"/>
        <dbReference type="EC" id="6.3.2.13"/>
    </reaction>
</comment>
<keyword evidence="7" id="KW-0963">Cytoplasm</keyword>
<dbReference type="Pfam" id="PF02875">
    <property type="entry name" value="Mur_ligase_C"/>
    <property type="match status" value="1"/>
</dbReference>
<dbReference type="NCBIfam" id="TIGR01085">
    <property type="entry name" value="murE"/>
    <property type="match status" value="1"/>
</dbReference>
<dbReference type="SUPFAM" id="SSF53623">
    <property type="entry name" value="MurD-like peptide ligases, catalytic domain"/>
    <property type="match status" value="1"/>
</dbReference>
<feature type="binding site" evidence="7">
    <location>
        <begin position="149"/>
        <end position="150"/>
    </location>
    <ligand>
        <name>UDP-N-acetyl-alpha-D-muramoyl-L-alanyl-D-glutamate</name>
        <dbReference type="ChEBI" id="CHEBI:83900"/>
    </ligand>
</feature>
<feature type="binding site" evidence="7">
    <location>
        <begin position="406"/>
        <end position="409"/>
    </location>
    <ligand>
        <name>meso-2,6-diaminopimelate</name>
        <dbReference type="ChEBI" id="CHEBI:57791"/>
    </ligand>
</feature>
<gene>
    <name evidence="7" type="primary">murE</name>
    <name evidence="12" type="ORF">BJ122_12355</name>
</gene>
<feature type="binding site" evidence="7">
    <location>
        <begin position="107"/>
        <end position="113"/>
    </location>
    <ligand>
        <name>ATP</name>
        <dbReference type="ChEBI" id="CHEBI:30616"/>
    </ligand>
</feature>
<dbReference type="NCBIfam" id="NF001126">
    <property type="entry name" value="PRK00139.1-4"/>
    <property type="match status" value="1"/>
</dbReference>
<feature type="short sequence motif" description="Meso-diaminopimelate recognition motif" evidence="7">
    <location>
        <begin position="406"/>
        <end position="409"/>
    </location>
</feature>
<feature type="binding site" evidence="7">
    <location>
        <position position="176"/>
    </location>
    <ligand>
        <name>UDP-N-acetyl-alpha-D-muramoyl-L-alanyl-D-glutamate</name>
        <dbReference type="ChEBI" id="CHEBI:83900"/>
    </ligand>
</feature>
<dbReference type="UniPathway" id="UPA00219"/>
<evidence type="ECO:0000259" key="10">
    <source>
        <dbReference type="Pfam" id="PF02875"/>
    </source>
</evidence>
<dbReference type="AlphaFoldDB" id="A0A318TDN3"/>
<feature type="modified residue" description="N6-carboxylysine" evidence="7">
    <location>
        <position position="216"/>
    </location>
</feature>
<dbReference type="GO" id="GO:0000287">
    <property type="term" value="F:magnesium ion binding"/>
    <property type="evidence" value="ECO:0007669"/>
    <property type="project" value="UniProtKB-UniRule"/>
</dbReference>
<comment type="PTM">
    <text evidence="7">Carboxylation is probably crucial for Mg(2+) binding and, consequently, for the gamma-phosphate positioning of ATP.</text>
</comment>
<sequence>MKLSELFSEDTVVPPAAAALEVSGLAVDSRTVRPGDLFFALAGVKTDGAKFIAQAIEAGAVAVAGDHVPSDETRVPLLRVANPRRALALAAARFYPRQPATIAAVTGTSGKTSVAAFTRQIWERQGLASASIGTIGLVTPQRTVYGSLTTPDPIALHRSIDEITGEGISHLVLEASSHGLDQHRLDGLRISAGGFTNLSRDHMDYHPDVAHYLAAKLRLFRDLVMPGGAAVISADHDCSAEAIDAARSRGLRVISIGRNGDPHDGIRLQSTAIDGFAQRLTITHQGRSHDILLPLVGQFQIENALVAAGLAIGTGSDPLTVFDALPQLEGAKGRLELVGQRSGAPIFVDYAHKPDALAKALQALRPYAKGRLVVVIGAGGDRDAGKRPLMGAIAAEHADRVIVTDDNPRSEDPAAIRAAILAAAPGAAEIGDREKAIRAAIAALQPGDALLIAGKGHETGQIIGDRLVPFSDHEAVAAALTSSVA</sequence>
<feature type="binding site" evidence="7">
    <location>
        <position position="382"/>
    </location>
    <ligand>
        <name>meso-2,6-diaminopimelate</name>
        <dbReference type="ChEBI" id="CHEBI:57791"/>
    </ligand>
</feature>
<dbReference type="OrthoDB" id="9800958at2"/>
<keyword evidence="7" id="KW-0460">Magnesium</keyword>
<comment type="subcellular location">
    <subcellularLocation>
        <location evidence="7 8">Cytoplasm</location>
    </subcellularLocation>
</comment>
<evidence type="ECO:0000256" key="2">
    <source>
        <dbReference type="ARBA" id="ARBA00022618"/>
    </source>
</evidence>
<dbReference type="InterPro" id="IPR036615">
    <property type="entry name" value="Mur_ligase_C_dom_sf"/>
</dbReference>
<dbReference type="GO" id="GO:0051301">
    <property type="term" value="P:cell division"/>
    <property type="evidence" value="ECO:0007669"/>
    <property type="project" value="UniProtKB-KW"/>
</dbReference>
<comment type="caution">
    <text evidence="12">The sequence shown here is derived from an EMBL/GenBank/DDBJ whole genome shotgun (WGS) entry which is preliminary data.</text>
</comment>
<reference evidence="12 13" key="1">
    <citation type="submission" date="2018-06" db="EMBL/GenBank/DDBJ databases">
        <title>Genomic Encyclopedia of Archaeal and Bacterial Type Strains, Phase II (KMG-II): from individual species to whole genera.</title>
        <authorList>
            <person name="Goeker M."/>
        </authorList>
    </citation>
    <scope>NUCLEOTIDE SEQUENCE [LARGE SCALE GENOMIC DNA]</scope>
    <source>
        <strain evidence="12 13">JCM 11668</strain>
    </source>
</reference>
<comment type="pathway">
    <text evidence="7 8">Cell wall biogenesis; peptidoglycan biosynthesis.</text>
</comment>
<protein>
    <recommendedName>
        <fullName evidence="7">UDP-N-acetylmuramoyl-L-alanyl-D-glutamate--2,6-diaminopimelate ligase</fullName>
        <ecNumber evidence="7">6.3.2.13</ecNumber>
    </recommendedName>
    <alternativeName>
        <fullName evidence="7">Meso-A2pm-adding enzyme</fullName>
    </alternativeName>
    <alternativeName>
        <fullName evidence="7">Meso-diaminopimelate-adding enzyme</fullName>
    </alternativeName>
    <alternativeName>
        <fullName evidence="7">UDP-MurNAc-L-Ala-D-Glu:meso-diaminopimelate ligase</fullName>
    </alternativeName>
    <alternativeName>
        <fullName evidence="7">UDP-MurNAc-tripeptide synthetase</fullName>
    </alternativeName>
    <alternativeName>
        <fullName evidence="7">UDP-N-acetylmuramyl-tripeptide synthetase</fullName>
    </alternativeName>
</protein>
<evidence type="ECO:0000256" key="4">
    <source>
        <dbReference type="ARBA" id="ARBA00022984"/>
    </source>
</evidence>
<dbReference type="EMBL" id="QJTI01000023">
    <property type="protein sequence ID" value="PYF01338.1"/>
    <property type="molecule type" value="Genomic_DNA"/>
</dbReference>
<organism evidence="12 13">
    <name type="scientific">Rhodopseudomonas faecalis</name>
    <dbReference type="NCBI Taxonomy" id="99655"/>
    <lineage>
        <taxon>Bacteria</taxon>
        <taxon>Pseudomonadati</taxon>
        <taxon>Pseudomonadota</taxon>
        <taxon>Alphaproteobacteria</taxon>
        <taxon>Hyphomicrobiales</taxon>
        <taxon>Nitrobacteraceae</taxon>
        <taxon>Rhodopseudomonas</taxon>
    </lineage>
</organism>
<dbReference type="InterPro" id="IPR000713">
    <property type="entry name" value="Mur_ligase_N"/>
</dbReference>
<dbReference type="InterPro" id="IPR004101">
    <property type="entry name" value="Mur_ligase_C"/>
</dbReference>
<feature type="binding site" evidence="7">
    <location>
        <position position="184"/>
    </location>
    <ligand>
        <name>UDP-N-acetyl-alpha-D-muramoyl-L-alanyl-D-glutamate</name>
        <dbReference type="ChEBI" id="CHEBI:83900"/>
    </ligand>
</feature>
<dbReference type="GO" id="GO:0009252">
    <property type="term" value="P:peptidoglycan biosynthetic process"/>
    <property type="evidence" value="ECO:0007669"/>
    <property type="project" value="UniProtKB-UniRule"/>
</dbReference>
<dbReference type="Gene3D" id="3.40.1190.10">
    <property type="entry name" value="Mur-like, catalytic domain"/>
    <property type="match status" value="1"/>
</dbReference>
<dbReference type="RefSeq" id="WP_110782170.1">
    <property type="nucleotide sequence ID" value="NZ_QJTI01000023.1"/>
</dbReference>
<dbReference type="GO" id="GO:0005737">
    <property type="term" value="C:cytoplasm"/>
    <property type="evidence" value="ECO:0007669"/>
    <property type="project" value="UniProtKB-SubCell"/>
</dbReference>
<evidence type="ECO:0000256" key="7">
    <source>
        <dbReference type="HAMAP-Rule" id="MF_00208"/>
    </source>
</evidence>
<keyword evidence="7" id="KW-0067">ATP-binding</keyword>
<dbReference type="InterPro" id="IPR035911">
    <property type="entry name" value="MurE/MurF_N"/>
</dbReference>
<keyword evidence="3 7" id="KW-0133">Cell shape</keyword>
<feature type="domain" description="Mur ligase central" evidence="11">
    <location>
        <begin position="105"/>
        <end position="311"/>
    </location>
</feature>
<feature type="binding site" evidence="7">
    <location>
        <position position="29"/>
    </location>
    <ligand>
        <name>UDP-N-acetyl-alpha-D-muramoyl-L-alanyl-D-glutamate</name>
        <dbReference type="ChEBI" id="CHEBI:83900"/>
    </ligand>
</feature>
<feature type="binding site" evidence="7">
    <location>
        <position position="454"/>
    </location>
    <ligand>
        <name>meso-2,6-diaminopimelate</name>
        <dbReference type="ChEBI" id="CHEBI:57791"/>
    </ligand>
</feature>
<feature type="domain" description="Mur ligase N-terminal catalytic" evidence="9">
    <location>
        <begin position="22"/>
        <end position="95"/>
    </location>
</feature>
<dbReference type="SUPFAM" id="SSF63418">
    <property type="entry name" value="MurE/MurF N-terminal domain"/>
    <property type="match status" value="1"/>
</dbReference>
<evidence type="ECO:0000313" key="12">
    <source>
        <dbReference type="EMBL" id="PYF01338.1"/>
    </source>
</evidence>